<dbReference type="FunFam" id="3.40.1690.10:FF:000001">
    <property type="entry name" value="Flagellar biosynthetic protein FlhB"/>
    <property type="match status" value="1"/>
</dbReference>
<dbReference type="NCBIfam" id="TIGR00328">
    <property type="entry name" value="flhB"/>
    <property type="match status" value="1"/>
</dbReference>
<evidence type="ECO:0000256" key="11">
    <source>
        <dbReference type="ARBA" id="ARBA00023225"/>
    </source>
</evidence>
<dbReference type="Gene3D" id="6.10.250.2080">
    <property type="match status" value="1"/>
</dbReference>
<dbReference type="PRINTS" id="PR00950">
    <property type="entry name" value="TYPE3IMSPROT"/>
</dbReference>
<dbReference type="EMBL" id="QWEZ01000001">
    <property type="protein sequence ID" value="RRJ84984.1"/>
    <property type="molecule type" value="Genomic_DNA"/>
</dbReference>
<keyword evidence="9 13" id="KW-1133">Transmembrane helix</keyword>
<keyword evidence="4 13" id="KW-0813">Transport</keyword>
<evidence type="ECO:0000256" key="8">
    <source>
        <dbReference type="ARBA" id="ARBA00022927"/>
    </source>
</evidence>
<proteinExistence type="inferred from homology"/>
<comment type="similarity">
    <text evidence="2 13">Belongs to the type III secretion exporter family.</text>
</comment>
<dbReference type="Pfam" id="PF01312">
    <property type="entry name" value="Bac_export_2"/>
    <property type="match status" value="1"/>
</dbReference>
<feature type="transmembrane region" description="Helical" evidence="13">
    <location>
        <begin position="189"/>
        <end position="213"/>
    </location>
</feature>
<keyword evidence="15" id="KW-0966">Cell projection</keyword>
<sequence>MAEEQDSSQDRSEEPTEKRLRDAREEGQVPRSKELTTMLLLLVGSGSLFASASLIGGNMGSVMRFNFTLEREAMFDPSLMLQHLGVSLVEATTSLIPFFIAMMLVSLLSPLALGGWLLSAKALMPKFSRMDPIKGLKRMFSAKSLVELVKSIAKVAVVATVSIFVLLSYQEDFLGMGKEAIPQAIAHGLSVLGWSVMGMSASLVLIAIIDIPFQIWDHRKQLMMTKQEVKDEYKNTEGKPEVKGRIRQLQREMAERRMMADVPKADVVITNPTHFAVAVKYDASKAEAPYVLAKGVEEVAFKIREIAEAHDVTVIEAPTLARAIYFTTRISQQIPAGLYVAVAQVLAYVFQLRRYRDGVGDKPQMRPEFPVPGELQRDTEGNPVDREQD</sequence>
<comment type="subcellular location">
    <subcellularLocation>
        <location evidence="1">Cell membrane</location>
        <topology evidence="1">Multi-pass membrane protein</topology>
    </subcellularLocation>
</comment>
<keyword evidence="16" id="KW-1185">Reference proteome</keyword>
<dbReference type="GO" id="GO:0044780">
    <property type="term" value="P:bacterial-type flagellum assembly"/>
    <property type="evidence" value="ECO:0007669"/>
    <property type="project" value="InterPro"/>
</dbReference>
<evidence type="ECO:0000256" key="7">
    <source>
        <dbReference type="ARBA" id="ARBA00022795"/>
    </source>
</evidence>
<evidence type="ECO:0000256" key="4">
    <source>
        <dbReference type="ARBA" id="ARBA00022448"/>
    </source>
</evidence>
<dbReference type="RefSeq" id="WP_125015414.1">
    <property type="nucleotide sequence ID" value="NZ_QWEZ01000001.1"/>
</dbReference>
<reference evidence="15 16" key="1">
    <citation type="submission" date="2018-08" db="EMBL/GenBank/DDBJ databases">
        <authorList>
            <person name="Khan S.A."/>
        </authorList>
    </citation>
    <scope>NUCLEOTIDE SEQUENCE [LARGE SCALE GENOMIC DNA]</scope>
    <source>
        <strain evidence="15 16">GTF-13</strain>
    </source>
</reference>
<dbReference type="GO" id="GO:0009306">
    <property type="term" value="P:protein secretion"/>
    <property type="evidence" value="ECO:0007669"/>
    <property type="project" value="InterPro"/>
</dbReference>
<evidence type="ECO:0000256" key="6">
    <source>
        <dbReference type="ARBA" id="ARBA00022692"/>
    </source>
</evidence>
<gene>
    <name evidence="13 15" type="primary">flhB</name>
    <name evidence="15" type="ORF">D0544_07850</name>
</gene>
<evidence type="ECO:0000256" key="14">
    <source>
        <dbReference type="SAM" id="MobiDB-lite"/>
    </source>
</evidence>
<dbReference type="AlphaFoldDB" id="A0A3P3VRA1"/>
<feature type="transmembrane region" description="Helical" evidence="13">
    <location>
        <begin position="95"/>
        <end position="124"/>
    </location>
</feature>
<evidence type="ECO:0000256" key="12">
    <source>
        <dbReference type="ARBA" id="ARBA00025078"/>
    </source>
</evidence>
<feature type="transmembrane region" description="Helical" evidence="13">
    <location>
        <begin position="145"/>
        <end position="169"/>
    </location>
</feature>
<evidence type="ECO:0000313" key="16">
    <source>
        <dbReference type="Proteomes" id="UP000280792"/>
    </source>
</evidence>
<keyword evidence="8 13" id="KW-0653">Protein transport</keyword>
<accession>A0A3P3VRA1</accession>
<dbReference type="InterPro" id="IPR006136">
    <property type="entry name" value="FlhB"/>
</dbReference>
<name>A0A3P3VRA1_9GAMM</name>
<keyword evidence="15" id="KW-0282">Flagellum</keyword>
<keyword evidence="5 13" id="KW-1003">Cell membrane</keyword>
<dbReference type="PANTHER" id="PTHR30531:SF12">
    <property type="entry name" value="FLAGELLAR BIOSYNTHETIC PROTEIN FLHB"/>
    <property type="match status" value="1"/>
</dbReference>
<keyword evidence="11 13" id="KW-1006">Bacterial flagellum protein export</keyword>
<evidence type="ECO:0000256" key="13">
    <source>
        <dbReference type="RuleBase" id="RU364091"/>
    </source>
</evidence>
<reference evidence="15 16" key="2">
    <citation type="submission" date="2018-12" db="EMBL/GenBank/DDBJ databases">
        <title>Simiduia agarivorans gen. nov., sp. nov., a marine, agarolytic bacterium isolated from shallow coastal water from Keelung, Taiwan.</title>
        <authorList>
            <person name="Shieh W.Y."/>
        </authorList>
    </citation>
    <scope>NUCLEOTIDE SEQUENCE [LARGE SCALE GENOMIC DNA]</scope>
    <source>
        <strain evidence="15 16">GTF-13</strain>
    </source>
</reference>
<dbReference type="Gene3D" id="3.40.1690.10">
    <property type="entry name" value="secretion proteins EscU"/>
    <property type="match status" value="1"/>
</dbReference>
<dbReference type="InterPro" id="IPR006135">
    <property type="entry name" value="T3SS_substrate_exporter"/>
</dbReference>
<evidence type="ECO:0000256" key="10">
    <source>
        <dbReference type="ARBA" id="ARBA00023136"/>
    </source>
</evidence>
<evidence type="ECO:0000313" key="15">
    <source>
        <dbReference type="EMBL" id="RRJ84984.1"/>
    </source>
</evidence>
<protein>
    <recommendedName>
        <fullName evidence="3 13">Flagellar biosynthetic protein FlhB</fullName>
    </recommendedName>
</protein>
<organism evidence="15 16">
    <name type="scientific">Aestuariirhabdus litorea</name>
    <dbReference type="NCBI Taxonomy" id="2528527"/>
    <lineage>
        <taxon>Bacteria</taxon>
        <taxon>Pseudomonadati</taxon>
        <taxon>Pseudomonadota</taxon>
        <taxon>Gammaproteobacteria</taxon>
        <taxon>Oceanospirillales</taxon>
        <taxon>Aestuariirhabdaceae</taxon>
        <taxon>Aestuariirhabdus</taxon>
    </lineage>
</organism>
<evidence type="ECO:0000256" key="5">
    <source>
        <dbReference type="ARBA" id="ARBA00022475"/>
    </source>
</evidence>
<feature type="compositionally biased region" description="Basic and acidic residues" evidence="14">
    <location>
        <begin position="375"/>
        <end position="389"/>
    </location>
</feature>
<dbReference type="Proteomes" id="UP000280792">
    <property type="component" value="Unassembled WGS sequence"/>
</dbReference>
<evidence type="ECO:0000256" key="9">
    <source>
        <dbReference type="ARBA" id="ARBA00022989"/>
    </source>
</evidence>
<evidence type="ECO:0000256" key="3">
    <source>
        <dbReference type="ARBA" id="ARBA00021622"/>
    </source>
</evidence>
<keyword evidence="15" id="KW-0969">Cilium</keyword>
<keyword evidence="6 13" id="KW-0812">Transmembrane</keyword>
<keyword evidence="10 13" id="KW-0472">Membrane</keyword>
<dbReference type="InterPro" id="IPR029025">
    <property type="entry name" value="T3SS_substrate_exporter_C"/>
</dbReference>
<evidence type="ECO:0000256" key="2">
    <source>
        <dbReference type="ARBA" id="ARBA00010690"/>
    </source>
</evidence>
<comment type="function">
    <text evidence="12 13">Required for formation of the rod structure in the basal body of the flagellar apparatus. Together with FliI and FliH, may constitute the export apparatus of flagellin.</text>
</comment>
<feature type="region of interest" description="Disordered" evidence="14">
    <location>
        <begin position="1"/>
        <end position="30"/>
    </location>
</feature>
<dbReference type="PANTHER" id="PTHR30531">
    <property type="entry name" value="FLAGELLAR BIOSYNTHETIC PROTEIN FLHB"/>
    <property type="match status" value="1"/>
</dbReference>
<comment type="caution">
    <text evidence="15">The sequence shown here is derived from an EMBL/GenBank/DDBJ whole genome shotgun (WGS) entry which is preliminary data.</text>
</comment>
<feature type="region of interest" description="Disordered" evidence="14">
    <location>
        <begin position="361"/>
        <end position="389"/>
    </location>
</feature>
<feature type="compositionally biased region" description="Basic and acidic residues" evidence="14">
    <location>
        <begin position="8"/>
        <end position="30"/>
    </location>
</feature>
<keyword evidence="7 13" id="KW-1005">Bacterial flagellum biogenesis</keyword>
<evidence type="ECO:0000256" key="1">
    <source>
        <dbReference type="ARBA" id="ARBA00004651"/>
    </source>
</evidence>
<feature type="transmembrane region" description="Helical" evidence="13">
    <location>
        <begin position="38"/>
        <end position="57"/>
    </location>
</feature>
<dbReference type="SUPFAM" id="SSF160544">
    <property type="entry name" value="EscU C-terminal domain-like"/>
    <property type="match status" value="1"/>
</dbReference>
<dbReference type="GO" id="GO:0005886">
    <property type="term" value="C:plasma membrane"/>
    <property type="evidence" value="ECO:0007669"/>
    <property type="project" value="UniProtKB-SubCell"/>
</dbReference>